<evidence type="ECO:0000256" key="2">
    <source>
        <dbReference type="ARBA" id="ARBA00022581"/>
    </source>
</evidence>
<comment type="subcellular location">
    <subcellularLocation>
        <location evidence="1">Virion</location>
    </subcellularLocation>
</comment>
<dbReference type="GO" id="GO:0046718">
    <property type="term" value="P:symbiont entry into host cell"/>
    <property type="evidence" value="ECO:0007669"/>
    <property type="project" value="InterPro"/>
</dbReference>
<proteinExistence type="predicted"/>
<evidence type="ECO:0000313" key="6">
    <source>
        <dbReference type="Proteomes" id="UP000041356"/>
    </source>
</evidence>
<evidence type="ECO:0000256" key="3">
    <source>
        <dbReference type="SAM" id="MobiDB-lite"/>
    </source>
</evidence>
<dbReference type="SUPFAM" id="SSF88874">
    <property type="entry name" value="Receptor-binding domain of short tail fibre protein gp12"/>
    <property type="match status" value="1"/>
</dbReference>
<dbReference type="InterPro" id="IPR037053">
    <property type="entry name" value="Phage_tail_collar_dom_sf"/>
</dbReference>
<gene>
    <name evidence="5" type="ORF">ERS137939_02341</name>
</gene>
<feature type="region of interest" description="Disordered" evidence="3">
    <location>
        <begin position="32"/>
        <end position="52"/>
    </location>
</feature>
<dbReference type="Pfam" id="PF03406">
    <property type="entry name" value="Phage_fiber_2"/>
    <property type="match status" value="1"/>
</dbReference>
<dbReference type="AlphaFoldDB" id="A0A9P1PVU6"/>
<protein>
    <submittedName>
        <fullName evidence="5">Phage lambda-related protein</fullName>
    </submittedName>
</protein>
<dbReference type="Proteomes" id="UP000041356">
    <property type="component" value="Unassembled WGS sequence"/>
</dbReference>
<evidence type="ECO:0000259" key="4">
    <source>
        <dbReference type="Pfam" id="PF07484"/>
    </source>
</evidence>
<dbReference type="Gene3D" id="3.90.1340.10">
    <property type="entry name" value="Phage tail collar domain"/>
    <property type="match status" value="1"/>
</dbReference>
<reference evidence="5 6" key="1">
    <citation type="submission" date="2015-03" db="EMBL/GenBank/DDBJ databases">
        <authorList>
            <consortium name="Pathogen Informatics"/>
            <person name="Murphy D."/>
        </authorList>
    </citation>
    <scope>NUCLEOTIDE SEQUENCE [LARGE SCALE GENOMIC DNA]</scope>
    <source>
        <strain evidence="5 6">IP27818</strain>
    </source>
</reference>
<keyword evidence="2" id="KW-0945">Host-virus interaction</keyword>
<accession>A0A9P1PVU6</accession>
<dbReference type="GO" id="GO:0019062">
    <property type="term" value="P:virion attachment to host cell"/>
    <property type="evidence" value="ECO:0007669"/>
    <property type="project" value="InterPro"/>
</dbReference>
<name>A0A9P1PVU6_YEREN</name>
<dbReference type="EMBL" id="CPZF01000005">
    <property type="protein sequence ID" value="CNF76218.1"/>
    <property type="molecule type" value="Genomic_DNA"/>
</dbReference>
<dbReference type="InterPro" id="IPR011083">
    <property type="entry name" value="Phage_tail_collar_dom"/>
</dbReference>
<dbReference type="InterPro" id="IPR005068">
    <property type="entry name" value="Phage_lambda_Stf-r2"/>
</dbReference>
<sequence length="272" mass="28510">MQLSSSTDSTSETLAVTPKAVKIVMDETKTKAPLDSPAFTGTPTTPTPPDDASGLETANAAFVRKLIAALVGSSPEALDTLNEVAAALGNDPNFATTMTNLLAGKQPLNEILTSLSGLAAAGNKLPYFNDRNTMALANLTAVGRVLIGQNSKNEVLKYLGLEGSEPFPAGIPLPWPLHTPPAGWLKCNGASFSAEAYPALAKVFPTGRLPDLRGEFIRGWDDGRGVDAGRTLLSSQEHAIEYHSHRLFISTGRAGDDRYISVSGGTSGAFAD</sequence>
<dbReference type="PANTHER" id="PTHR35191">
    <property type="entry name" value="PROPHAGE SIDE TAIL FIBER PROTEIN HOMOLOG STFQ-RELATED"/>
    <property type="match status" value="1"/>
</dbReference>
<evidence type="ECO:0000313" key="5">
    <source>
        <dbReference type="EMBL" id="CNF76218.1"/>
    </source>
</evidence>
<dbReference type="InterPro" id="IPR051934">
    <property type="entry name" value="Phage_Tail_Fiber_Structural"/>
</dbReference>
<evidence type="ECO:0000256" key="1">
    <source>
        <dbReference type="ARBA" id="ARBA00004328"/>
    </source>
</evidence>
<comment type="caution">
    <text evidence="5">The sequence shown here is derived from an EMBL/GenBank/DDBJ whole genome shotgun (WGS) entry which is preliminary data.</text>
</comment>
<dbReference type="RefSeq" id="WP_050131115.1">
    <property type="nucleotide sequence ID" value="NZ_CPZF01000005.1"/>
</dbReference>
<organism evidence="5 6">
    <name type="scientific">Yersinia enterocolitica</name>
    <dbReference type="NCBI Taxonomy" id="630"/>
    <lineage>
        <taxon>Bacteria</taxon>
        <taxon>Pseudomonadati</taxon>
        <taxon>Pseudomonadota</taxon>
        <taxon>Gammaproteobacteria</taxon>
        <taxon>Enterobacterales</taxon>
        <taxon>Yersiniaceae</taxon>
        <taxon>Yersinia</taxon>
    </lineage>
</organism>
<dbReference type="Pfam" id="PF07484">
    <property type="entry name" value="Collar"/>
    <property type="match status" value="1"/>
</dbReference>
<dbReference type="PANTHER" id="PTHR35191:SF1">
    <property type="entry name" value="PROPHAGE SIDE TAIL FIBER PROTEIN HOMOLOG STFQ-RELATED"/>
    <property type="match status" value="1"/>
</dbReference>
<feature type="domain" description="Phage tail collar" evidence="4">
    <location>
        <begin position="170"/>
        <end position="217"/>
    </location>
</feature>